<dbReference type="STRING" id="717774.Marme_1822"/>
<accession>F2K1E7</accession>
<dbReference type="AlphaFoldDB" id="F2K1E7"/>
<dbReference type="KEGG" id="mme:Marme_1822"/>
<protein>
    <submittedName>
        <fullName evidence="1">Uncharacterized protein</fullName>
    </submittedName>
</protein>
<gene>
    <name evidence="1" type="ordered locus">Marme_1822</name>
</gene>
<dbReference type="RefSeq" id="WP_013660983.1">
    <property type="nucleotide sequence ID" value="NC_015276.1"/>
</dbReference>
<sequence>MRWKDKDKLNTLGSLSWRIINDHVTYLISSTADAGWKGVGNTGRICESLMFGVSPTFSGGGDSNAAMIRHIKALSVKDKGFSWLFRDLSRMQKLCLFAAVLAEGRRTIKGRPLSNARIAATLPTFAAELRLGPAHTVPSEKTFANNVSEGRKRFLATLEEELQSRLSEDELKAIA</sequence>
<dbReference type="EMBL" id="CP002583">
    <property type="protein sequence ID" value="ADZ91078.1"/>
    <property type="molecule type" value="Genomic_DNA"/>
</dbReference>
<reference evidence="1 2" key="1">
    <citation type="journal article" date="2012" name="Stand. Genomic Sci.">
        <title>Complete genome sequence of the melanogenic marine bacterium Marinomonas mediterranea type strain (MMB-1(T)).</title>
        <authorList>
            <person name="Lucas-Elio P."/>
            <person name="Goodwin L."/>
            <person name="Woyke T."/>
            <person name="Pitluck S."/>
            <person name="Nolan M."/>
            <person name="Kyrpides N.C."/>
            <person name="Detter J.C."/>
            <person name="Copeland A."/>
            <person name="Teshima H."/>
            <person name="Bruce D."/>
            <person name="Detter C."/>
            <person name="Tapia R."/>
            <person name="Han S."/>
            <person name="Land M.L."/>
            <person name="Ivanova N."/>
            <person name="Mikhailova N."/>
            <person name="Johnston A.W."/>
            <person name="Sanchez-Amat A."/>
        </authorList>
    </citation>
    <scope>NUCLEOTIDE SEQUENCE [LARGE SCALE GENOMIC DNA]</scope>
    <source>
        <strain evidence="2">ATCC 700492 / JCM 21426 / NBRC 103028 / MMB-1</strain>
    </source>
</reference>
<dbReference type="HOGENOM" id="CLU_1530749_0_0_6"/>
<dbReference type="OrthoDB" id="6102648at2"/>
<evidence type="ECO:0000313" key="2">
    <source>
        <dbReference type="Proteomes" id="UP000001062"/>
    </source>
</evidence>
<dbReference type="Proteomes" id="UP000001062">
    <property type="component" value="Chromosome"/>
</dbReference>
<organism evidence="1 2">
    <name type="scientific">Marinomonas mediterranea (strain ATCC 700492 / JCM 21426 / NBRC 103028 / MMB-1)</name>
    <dbReference type="NCBI Taxonomy" id="717774"/>
    <lineage>
        <taxon>Bacteria</taxon>
        <taxon>Pseudomonadati</taxon>
        <taxon>Pseudomonadota</taxon>
        <taxon>Gammaproteobacteria</taxon>
        <taxon>Oceanospirillales</taxon>
        <taxon>Oceanospirillaceae</taxon>
        <taxon>Marinomonas</taxon>
    </lineage>
</organism>
<keyword evidence="2" id="KW-1185">Reference proteome</keyword>
<proteinExistence type="predicted"/>
<name>F2K1E7_MARM1</name>
<dbReference type="PATRIC" id="fig|717774.3.peg.1879"/>
<evidence type="ECO:0000313" key="1">
    <source>
        <dbReference type="EMBL" id="ADZ91078.1"/>
    </source>
</evidence>